<organism evidence="1 2">
    <name type="scientific">Actinoplanes missouriensis (strain ATCC 14538 / DSM 43046 / CBS 188.64 / JCM 3121 / NBRC 102363 / NCIMB 12654 / NRRL B-3342 / UNCC 431)</name>
    <dbReference type="NCBI Taxonomy" id="512565"/>
    <lineage>
        <taxon>Bacteria</taxon>
        <taxon>Bacillati</taxon>
        <taxon>Actinomycetota</taxon>
        <taxon>Actinomycetes</taxon>
        <taxon>Micromonosporales</taxon>
        <taxon>Micromonosporaceae</taxon>
        <taxon>Actinoplanes</taxon>
    </lineage>
</organism>
<dbReference type="KEGG" id="ams:AMIS_49540"/>
<reference evidence="1 2" key="1">
    <citation type="submission" date="2012-02" db="EMBL/GenBank/DDBJ databases">
        <title>Complete genome sequence of Actinoplanes missouriensis 431 (= NBRC 102363).</title>
        <authorList>
            <person name="Ohnishi Y."/>
            <person name="Ishikawa J."/>
            <person name="Sekine M."/>
            <person name="Hosoyama A."/>
            <person name="Harada T."/>
            <person name="Narita H."/>
            <person name="Hata T."/>
            <person name="Konno Y."/>
            <person name="Tutikane K."/>
            <person name="Fujita N."/>
            <person name="Horinouchi S."/>
            <person name="Hayakawa M."/>
        </authorList>
    </citation>
    <scope>NUCLEOTIDE SEQUENCE [LARGE SCALE GENOMIC DNA]</scope>
    <source>
        <strain evidence="2">ATCC 14538 / DSM 43046 / CBS 188.64 / JCM 3121 / NBRC 102363 / NCIMB 12654 / NRRL B-3342 / UNCC 431</strain>
    </source>
</reference>
<dbReference type="HOGENOM" id="CLU_3394700_0_0_11"/>
<gene>
    <name evidence="1" type="ordered locus">AMIS_49540</name>
</gene>
<dbReference type="AlphaFoldDB" id="I0HAY7"/>
<keyword evidence="2" id="KW-1185">Reference proteome</keyword>
<name>I0HAY7_ACTM4</name>
<dbReference type="EMBL" id="AP012319">
    <property type="protein sequence ID" value="BAL90174.1"/>
    <property type="molecule type" value="Genomic_DNA"/>
</dbReference>
<sequence length="31" mass="3788">MRWEGQLDIHDGFVSLACVLICWRRLINWTR</sequence>
<evidence type="ECO:0000313" key="2">
    <source>
        <dbReference type="Proteomes" id="UP000007882"/>
    </source>
</evidence>
<protein>
    <submittedName>
        <fullName evidence="1">Putative transposase</fullName>
    </submittedName>
</protein>
<evidence type="ECO:0000313" key="1">
    <source>
        <dbReference type="EMBL" id="BAL90174.1"/>
    </source>
</evidence>
<dbReference type="Proteomes" id="UP000007882">
    <property type="component" value="Chromosome"/>
</dbReference>
<proteinExistence type="predicted"/>
<accession>I0HAY7</accession>